<keyword evidence="9" id="KW-1185">Reference proteome</keyword>
<dbReference type="PRINTS" id="PR00607">
    <property type="entry name" value="CYTCHROMECIE"/>
</dbReference>
<dbReference type="PANTHER" id="PTHR40942">
    <property type="match status" value="1"/>
</dbReference>
<dbReference type="STRING" id="45073.Lqui_1949"/>
<dbReference type="InterPro" id="IPR002323">
    <property type="entry name" value="Cyt_CIE"/>
</dbReference>
<dbReference type="AlphaFoldDB" id="A0A0W0XYV2"/>
<comment type="caution">
    <text evidence="8">The sequence shown here is derived from an EMBL/GenBank/DDBJ whole genome shotgun (WGS) entry which is preliminary data.</text>
</comment>
<evidence type="ECO:0000313" key="8">
    <source>
        <dbReference type="EMBL" id="KTD49738.1"/>
    </source>
</evidence>
<dbReference type="Proteomes" id="UP000054618">
    <property type="component" value="Unassembled WGS sequence"/>
</dbReference>
<protein>
    <submittedName>
        <fullName evidence="8">Cytochrome c5</fullName>
    </submittedName>
</protein>
<evidence type="ECO:0000256" key="4">
    <source>
        <dbReference type="ARBA" id="ARBA00022982"/>
    </source>
</evidence>
<name>A0A0W0XYV2_9GAMM</name>
<dbReference type="GO" id="GO:0020037">
    <property type="term" value="F:heme binding"/>
    <property type="evidence" value="ECO:0007669"/>
    <property type="project" value="InterPro"/>
</dbReference>
<reference evidence="8 9" key="1">
    <citation type="submission" date="2015-11" db="EMBL/GenBank/DDBJ databases">
        <title>Genomic analysis of 38 Legionella species identifies large and diverse effector repertoires.</title>
        <authorList>
            <person name="Burstein D."/>
            <person name="Amaro F."/>
            <person name="Zusman T."/>
            <person name="Lifshitz Z."/>
            <person name="Cohen O."/>
            <person name="Gilbert J.A."/>
            <person name="Pupko T."/>
            <person name="Shuman H.A."/>
            <person name="Segal G."/>
        </authorList>
    </citation>
    <scope>NUCLEOTIDE SEQUENCE [LARGE SCALE GENOMIC DNA]</scope>
    <source>
        <strain evidence="8 9">CDC#1442-AUS-E</strain>
    </source>
</reference>
<evidence type="ECO:0000313" key="9">
    <source>
        <dbReference type="Proteomes" id="UP000054618"/>
    </source>
</evidence>
<keyword evidence="5 6" id="KW-0408">Iron</keyword>
<evidence type="ECO:0000259" key="7">
    <source>
        <dbReference type="PROSITE" id="PS51007"/>
    </source>
</evidence>
<dbReference type="PATRIC" id="fig|45073.5.peg.2055"/>
<dbReference type="PANTHER" id="PTHR40942:SF2">
    <property type="entry name" value="CYTOCHROME-RELATED"/>
    <property type="match status" value="1"/>
</dbReference>
<dbReference type="RefSeq" id="WP_058508045.1">
    <property type="nucleotide sequence ID" value="NZ_CAAAIK010000021.1"/>
</dbReference>
<dbReference type="OrthoDB" id="9814708at2"/>
<keyword evidence="2 6" id="KW-0349">Heme</keyword>
<dbReference type="Pfam" id="PF13442">
    <property type="entry name" value="Cytochrome_CBB3"/>
    <property type="match status" value="1"/>
</dbReference>
<evidence type="ECO:0000256" key="6">
    <source>
        <dbReference type="PROSITE-ProRule" id="PRU00433"/>
    </source>
</evidence>
<keyword evidence="3 6" id="KW-0479">Metal-binding</keyword>
<dbReference type="GO" id="GO:0009055">
    <property type="term" value="F:electron transfer activity"/>
    <property type="evidence" value="ECO:0007669"/>
    <property type="project" value="InterPro"/>
</dbReference>
<proteinExistence type="predicted"/>
<sequence>MPYVLWILLFTVCPISWALEDFDRQQIEDRIKPVGSVDIEEDAGSASTQKTAPAVEKAVAKKPGQETFEQFCSVCHQAGVAGAPKLHDAADWKPRLSKGIDGLTASATKGINAMPPKGTCQSCTEQDLKDAIQYMLPPS</sequence>
<accession>A0A0W0XYV2</accession>
<evidence type="ECO:0000256" key="5">
    <source>
        <dbReference type="ARBA" id="ARBA00023004"/>
    </source>
</evidence>
<keyword evidence="1" id="KW-0813">Transport</keyword>
<evidence type="ECO:0000256" key="3">
    <source>
        <dbReference type="ARBA" id="ARBA00022723"/>
    </source>
</evidence>
<evidence type="ECO:0000256" key="1">
    <source>
        <dbReference type="ARBA" id="ARBA00022448"/>
    </source>
</evidence>
<organism evidence="8 9">
    <name type="scientific">Legionella quinlivanii</name>
    <dbReference type="NCBI Taxonomy" id="45073"/>
    <lineage>
        <taxon>Bacteria</taxon>
        <taxon>Pseudomonadati</taxon>
        <taxon>Pseudomonadota</taxon>
        <taxon>Gammaproteobacteria</taxon>
        <taxon>Legionellales</taxon>
        <taxon>Legionellaceae</taxon>
        <taxon>Legionella</taxon>
    </lineage>
</organism>
<dbReference type="InterPro" id="IPR009056">
    <property type="entry name" value="Cyt_c-like_dom"/>
</dbReference>
<dbReference type="InterPro" id="IPR036909">
    <property type="entry name" value="Cyt_c-like_dom_sf"/>
</dbReference>
<dbReference type="Gene3D" id="1.10.760.10">
    <property type="entry name" value="Cytochrome c-like domain"/>
    <property type="match status" value="1"/>
</dbReference>
<keyword evidence="4" id="KW-0249">Electron transport</keyword>
<gene>
    <name evidence="8" type="ORF">Lqui_1949</name>
</gene>
<feature type="domain" description="Cytochrome c" evidence="7">
    <location>
        <begin position="59"/>
        <end position="139"/>
    </location>
</feature>
<dbReference type="EMBL" id="LNYS01000010">
    <property type="protein sequence ID" value="KTD49738.1"/>
    <property type="molecule type" value="Genomic_DNA"/>
</dbReference>
<evidence type="ECO:0000256" key="2">
    <source>
        <dbReference type="ARBA" id="ARBA00022617"/>
    </source>
</evidence>
<dbReference type="GO" id="GO:0005506">
    <property type="term" value="F:iron ion binding"/>
    <property type="evidence" value="ECO:0007669"/>
    <property type="project" value="InterPro"/>
</dbReference>
<dbReference type="PROSITE" id="PS51007">
    <property type="entry name" value="CYTC"/>
    <property type="match status" value="1"/>
</dbReference>
<dbReference type="SUPFAM" id="SSF46626">
    <property type="entry name" value="Cytochrome c"/>
    <property type="match status" value="1"/>
</dbReference>